<proteinExistence type="predicted"/>
<keyword evidence="3" id="KW-1185">Reference proteome</keyword>
<reference evidence="3" key="1">
    <citation type="submission" date="2009-09" db="EMBL/GenBank/DDBJ databases">
        <title>The complete genome of Nakamurella multipartita DSM 44233.</title>
        <authorList>
            <consortium name="US DOE Joint Genome Institute (JGI-PGF)"/>
            <person name="Lucas S."/>
            <person name="Copeland A."/>
            <person name="Lapidus A."/>
            <person name="Glavina del Rio T."/>
            <person name="Dalin E."/>
            <person name="Tice H."/>
            <person name="Bruce D."/>
            <person name="Goodwin L."/>
            <person name="Pitluck S."/>
            <person name="Kyrpides N."/>
            <person name="Mavromatis K."/>
            <person name="Ivanova N."/>
            <person name="Ovchinnikova G."/>
            <person name="Sims D."/>
            <person name="Meincke L."/>
            <person name="Brettin T."/>
            <person name="Detter J.C."/>
            <person name="Han C."/>
            <person name="Larimer F."/>
            <person name="Land M."/>
            <person name="Hauser L."/>
            <person name="Markowitz V."/>
            <person name="Cheng J.-F."/>
            <person name="Hugenholtz P."/>
            <person name="Woyke T."/>
            <person name="Wu D."/>
            <person name="Klenk H.-P."/>
            <person name="Eisen J.A."/>
        </authorList>
    </citation>
    <scope>NUCLEOTIDE SEQUENCE [LARGE SCALE GENOMIC DNA]</scope>
    <source>
        <strain evidence="3">ATCC 700099 / DSM 44233 / CIP 104796 / JCM 9543 / NBRC 105858 / Y-104</strain>
    </source>
</reference>
<feature type="region of interest" description="Disordered" evidence="1">
    <location>
        <begin position="1"/>
        <end position="30"/>
    </location>
</feature>
<evidence type="ECO:0000313" key="3">
    <source>
        <dbReference type="Proteomes" id="UP000002218"/>
    </source>
</evidence>
<dbReference type="RefSeq" id="WP_015745782.1">
    <property type="nucleotide sequence ID" value="NC_013235.1"/>
</dbReference>
<sequence>MRENNTATAHSGGYLPDEAKRKDRRTARRDWRAAADQLVREQQDLAAAAKAAEVSMRRAEYRSRTPKAGEKRSWAGRTAHGLKLRKHRATTANLSHVYPFLADGGLGSTGVYVGRDSYSGASFCYCGFDLYNRRPRLVSNTNIMMVGNIGWGKTNTAMALAVRNLPFGRRIVVPGDPKDDWLRLAIALGGQGIRLGRGLPARLNPLDGGVKPAGKDPAMWEREVWSRRQKLLVALVATAAPAIAPLEPLAVAALDLALAAAVQHSGTPTLPDVAHHLAAPDPDRAKLAGYDAELLRHRGQPVYAVLSSLINGHLGGLFEGPSTVRFDPLAPMIALGSAALGDDDLLQSLVMLCCSAWVGSTMSDPAFGQRLFVYDEAWRIISGEAQLDRMNADLRLSRHYGIANILAMHALSDPDKVGHADSAAVKKAQGLLSLCDTRVVFRQAPGELDRATADLALTQAEREVVAGAGVGEALWKLPTKSFRVQTILSDREKQMFNTDQRMTNISKAL</sequence>
<name>C8X693_NAKMY</name>
<protein>
    <recommendedName>
        <fullName evidence="4">ATP-binding protein</fullName>
    </recommendedName>
</protein>
<dbReference type="KEGG" id="nml:Namu_0444"/>
<dbReference type="SUPFAM" id="SSF52540">
    <property type="entry name" value="P-loop containing nucleoside triphosphate hydrolases"/>
    <property type="match status" value="1"/>
</dbReference>
<dbReference type="OrthoDB" id="9804380at2"/>
<organism evidence="2 3">
    <name type="scientific">Nakamurella multipartita (strain ATCC 700099 / DSM 44233 / CIP 104796 / JCM 9543 / NBRC 105858 / Y-104)</name>
    <name type="common">Microsphaera multipartita</name>
    <dbReference type="NCBI Taxonomy" id="479431"/>
    <lineage>
        <taxon>Bacteria</taxon>
        <taxon>Bacillati</taxon>
        <taxon>Actinomycetota</taxon>
        <taxon>Actinomycetes</taxon>
        <taxon>Nakamurellales</taxon>
        <taxon>Nakamurellaceae</taxon>
        <taxon>Nakamurella</taxon>
    </lineage>
</organism>
<dbReference type="STRING" id="479431.Namu_0444"/>
<dbReference type="eggNOG" id="COG0433">
    <property type="taxonomic scope" value="Bacteria"/>
</dbReference>
<evidence type="ECO:0008006" key="4">
    <source>
        <dbReference type="Google" id="ProtNLM"/>
    </source>
</evidence>
<dbReference type="HOGENOM" id="CLU_024859_2_0_11"/>
<reference evidence="2 3" key="2">
    <citation type="journal article" date="2010" name="Stand. Genomic Sci.">
        <title>Complete genome sequence of Nakamurella multipartita type strain (Y-104).</title>
        <authorList>
            <person name="Tice H."/>
            <person name="Mayilraj S."/>
            <person name="Sims D."/>
            <person name="Lapidus A."/>
            <person name="Nolan M."/>
            <person name="Lucas S."/>
            <person name="Glavina Del Rio T."/>
            <person name="Copeland A."/>
            <person name="Cheng J.F."/>
            <person name="Meincke L."/>
            <person name="Bruce D."/>
            <person name="Goodwin L."/>
            <person name="Pitluck S."/>
            <person name="Ivanova N."/>
            <person name="Mavromatis K."/>
            <person name="Ovchinnikova G."/>
            <person name="Pati A."/>
            <person name="Chen A."/>
            <person name="Palaniappan K."/>
            <person name="Land M."/>
            <person name="Hauser L."/>
            <person name="Chang Y.J."/>
            <person name="Jeffries C.D."/>
            <person name="Detter J.C."/>
            <person name="Brettin T."/>
            <person name="Rohde M."/>
            <person name="Goker M."/>
            <person name="Bristow J."/>
            <person name="Eisen J.A."/>
            <person name="Markowitz V."/>
            <person name="Hugenholtz P."/>
            <person name="Kyrpides N.C."/>
            <person name="Klenk H.P."/>
            <person name="Chen F."/>
        </authorList>
    </citation>
    <scope>NUCLEOTIDE SEQUENCE [LARGE SCALE GENOMIC DNA]</scope>
    <source>
        <strain evidence="3">ATCC 700099 / DSM 44233 / CIP 104796 / JCM 9543 / NBRC 105858 / Y-104</strain>
    </source>
</reference>
<gene>
    <name evidence="2" type="ordered locus">Namu_0444</name>
</gene>
<dbReference type="AlphaFoldDB" id="C8X693"/>
<dbReference type="InterPro" id="IPR027417">
    <property type="entry name" value="P-loop_NTPase"/>
</dbReference>
<dbReference type="Gene3D" id="3.40.50.300">
    <property type="entry name" value="P-loop containing nucleotide triphosphate hydrolases"/>
    <property type="match status" value="2"/>
</dbReference>
<dbReference type="Proteomes" id="UP000002218">
    <property type="component" value="Chromosome"/>
</dbReference>
<accession>C8X693</accession>
<evidence type="ECO:0000313" key="2">
    <source>
        <dbReference type="EMBL" id="ACV76864.1"/>
    </source>
</evidence>
<dbReference type="EMBL" id="CP001737">
    <property type="protein sequence ID" value="ACV76864.1"/>
    <property type="molecule type" value="Genomic_DNA"/>
</dbReference>
<evidence type="ECO:0000256" key="1">
    <source>
        <dbReference type="SAM" id="MobiDB-lite"/>
    </source>
</evidence>
<dbReference type="InParanoid" id="C8X693"/>